<feature type="compositionally biased region" description="Basic and acidic residues" evidence="3">
    <location>
        <begin position="1"/>
        <end position="12"/>
    </location>
</feature>
<keyword evidence="6" id="KW-1185">Reference proteome</keyword>
<sequence length="285" mass="32307">MAIISEVKEEGAKPSASSSPSPKPASFNASLDSSNIVAFLEKVFDFIADETGFLGEENVEREVATIVRVAKEKYCKKKAEEEEKKKKVKKEAEKKPREGDGGDGKDNKQTNPMLRVPNKGNGLDFERYSWTQSIQEVTVIVPVPPGTRSKLVDCEMRKSYLKVGLKGHPPVIDGYLFQVIKPDDCYWSMEDNDSISIVLSKQNQLEWWKCLIKGEPEIDTQKVEPESSRISDLDPETRRTVEKLMFDRRQKAMGLPTSDEIEKQAMLKQFMSMNPNMNFSNAKMM</sequence>
<feature type="domain" description="CS" evidence="4">
    <location>
        <begin position="123"/>
        <end position="212"/>
    </location>
</feature>
<dbReference type="InterPro" id="IPR037898">
    <property type="entry name" value="NudC_fam"/>
</dbReference>
<feature type="region of interest" description="Disordered" evidence="3">
    <location>
        <begin position="1"/>
        <end position="28"/>
    </location>
</feature>
<name>A0ABR2BXY8_9ROSI</name>
<evidence type="ECO:0000259" key="4">
    <source>
        <dbReference type="PROSITE" id="PS51203"/>
    </source>
</evidence>
<dbReference type="PANTHER" id="PTHR12356">
    <property type="entry name" value="NUCLEAR MOVEMENT PROTEIN NUDC"/>
    <property type="match status" value="1"/>
</dbReference>
<evidence type="ECO:0000256" key="2">
    <source>
        <dbReference type="ARBA" id="ARBA00022490"/>
    </source>
</evidence>
<dbReference type="InterPro" id="IPR008978">
    <property type="entry name" value="HSP20-like_chaperone"/>
</dbReference>
<feature type="compositionally biased region" description="Basic and acidic residues" evidence="3">
    <location>
        <begin position="80"/>
        <end position="108"/>
    </location>
</feature>
<dbReference type="Gene3D" id="2.60.40.790">
    <property type="match status" value="1"/>
</dbReference>
<protein>
    <recommendedName>
        <fullName evidence="4">CS domain-containing protein</fullName>
    </recommendedName>
</protein>
<evidence type="ECO:0000313" key="6">
    <source>
        <dbReference type="Proteomes" id="UP001472677"/>
    </source>
</evidence>
<evidence type="ECO:0000256" key="3">
    <source>
        <dbReference type="SAM" id="MobiDB-lite"/>
    </source>
</evidence>
<dbReference type="InterPro" id="IPR007052">
    <property type="entry name" value="CS_dom"/>
</dbReference>
<dbReference type="Pfam" id="PF04969">
    <property type="entry name" value="CS"/>
    <property type="match status" value="1"/>
</dbReference>
<reference evidence="5 6" key="1">
    <citation type="journal article" date="2024" name="G3 (Bethesda)">
        <title>Genome assembly of Hibiscus sabdariffa L. provides insights into metabolisms of medicinal natural products.</title>
        <authorList>
            <person name="Kim T."/>
        </authorList>
    </citation>
    <scope>NUCLEOTIDE SEQUENCE [LARGE SCALE GENOMIC DNA]</scope>
    <source>
        <strain evidence="5">TK-2024</strain>
        <tissue evidence="5">Old leaves</tissue>
    </source>
</reference>
<dbReference type="SUPFAM" id="SSF49764">
    <property type="entry name" value="HSP20-like chaperones"/>
    <property type="match status" value="1"/>
</dbReference>
<proteinExistence type="predicted"/>
<evidence type="ECO:0000256" key="1">
    <source>
        <dbReference type="ARBA" id="ARBA00004496"/>
    </source>
</evidence>
<feature type="compositionally biased region" description="Low complexity" evidence="3">
    <location>
        <begin position="13"/>
        <end position="26"/>
    </location>
</feature>
<accession>A0ABR2BXY8</accession>
<evidence type="ECO:0000313" key="5">
    <source>
        <dbReference type="EMBL" id="KAK8511898.1"/>
    </source>
</evidence>
<organism evidence="5 6">
    <name type="scientific">Hibiscus sabdariffa</name>
    <name type="common">roselle</name>
    <dbReference type="NCBI Taxonomy" id="183260"/>
    <lineage>
        <taxon>Eukaryota</taxon>
        <taxon>Viridiplantae</taxon>
        <taxon>Streptophyta</taxon>
        <taxon>Embryophyta</taxon>
        <taxon>Tracheophyta</taxon>
        <taxon>Spermatophyta</taxon>
        <taxon>Magnoliopsida</taxon>
        <taxon>eudicotyledons</taxon>
        <taxon>Gunneridae</taxon>
        <taxon>Pentapetalae</taxon>
        <taxon>rosids</taxon>
        <taxon>malvids</taxon>
        <taxon>Malvales</taxon>
        <taxon>Malvaceae</taxon>
        <taxon>Malvoideae</taxon>
        <taxon>Hibiscus</taxon>
    </lineage>
</organism>
<dbReference type="PROSITE" id="PS51203">
    <property type="entry name" value="CS"/>
    <property type="match status" value="1"/>
</dbReference>
<comment type="subcellular location">
    <subcellularLocation>
        <location evidence="1">Cytoplasm</location>
    </subcellularLocation>
</comment>
<gene>
    <name evidence="5" type="ORF">V6N12_074588</name>
</gene>
<keyword evidence="2" id="KW-0963">Cytoplasm</keyword>
<dbReference type="EMBL" id="JBBPBM010000076">
    <property type="protein sequence ID" value="KAK8511898.1"/>
    <property type="molecule type" value="Genomic_DNA"/>
</dbReference>
<comment type="caution">
    <text evidence="5">The sequence shown here is derived from an EMBL/GenBank/DDBJ whole genome shotgun (WGS) entry which is preliminary data.</text>
</comment>
<dbReference type="PANTHER" id="PTHR12356:SF3">
    <property type="entry name" value="NUCLEAR MIGRATION PROTEIN NUDC"/>
    <property type="match status" value="1"/>
</dbReference>
<dbReference type="CDD" id="cd06467">
    <property type="entry name" value="p23_NUDC_like"/>
    <property type="match status" value="1"/>
</dbReference>
<feature type="region of interest" description="Disordered" evidence="3">
    <location>
        <begin position="80"/>
        <end position="119"/>
    </location>
</feature>
<dbReference type="Proteomes" id="UP001472677">
    <property type="component" value="Unassembled WGS sequence"/>
</dbReference>